<feature type="domain" description="HhH-GPD" evidence="5">
    <location>
        <begin position="49"/>
        <end position="206"/>
    </location>
</feature>
<dbReference type="PANTHER" id="PTHR43003:SF5">
    <property type="entry name" value="DNA-3-METHYLADENINE GLYCOSYLASE"/>
    <property type="match status" value="1"/>
</dbReference>
<dbReference type="RefSeq" id="WP_252167771.1">
    <property type="nucleotide sequence ID" value="NZ_CP084930.1"/>
</dbReference>
<dbReference type="EMBL" id="CP084930">
    <property type="protein sequence ID" value="USI73964.1"/>
    <property type="molecule type" value="Genomic_DNA"/>
</dbReference>
<evidence type="ECO:0000259" key="5">
    <source>
        <dbReference type="SMART" id="SM00478"/>
    </source>
</evidence>
<dbReference type="InterPro" id="IPR011257">
    <property type="entry name" value="DNA_glycosylase"/>
</dbReference>
<dbReference type="Gene3D" id="1.10.1670.40">
    <property type="match status" value="1"/>
</dbReference>
<gene>
    <name evidence="6" type="ORF">LHA26_05725</name>
</gene>
<evidence type="ECO:0000256" key="4">
    <source>
        <dbReference type="ARBA" id="ARBA00023204"/>
    </source>
</evidence>
<dbReference type="SUPFAM" id="SSF48150">
    <property type="entry name" value="DNA-glycosylase"/>
    <property type="match status" value="1"/>
</dbReference>
<dbReference type="Gene3D" id="1.10.340.30">
    <property type="entry name" value="Hypothetical protein, domain 2"/>
    <property type="match status" value="1"/>
</dbReference>
<evidence type="ECO:0000313" key="6">
    <source>
        <dbReference type="EMBL" id="USI73964.1"/>
    </source>
</evidence>
<keyword evidence="4" id="KW-0234">DNA repair</keyword>
<keyword evidence="3" id="KW-0227">DNA damage</keyword>
<evidence type="ECO:0000256" key="2">
    <source>
        <dbReference type="ARBA" id="ARBA00012000"/>
    </source>
</evidence>
<keyword evidence="7" id="KW-1185">Reference proteome</keyword>
<accession>A0ABY4XAP0</accession>
<dbReference type="SMART" id="SM00478">
    <property type="entry name" value="ENDO3c"/>
    <property type="match status" value="1"/>
</dbReference>
<dbReference type="CDD" id="cd00056">
    <property type="entry name" value="ENDO3c"/>
    <property type="match status" value="1"/>
</dbReference>
<name>A0ABY4XAP0_9SPHN</name>
<evidence type="ECO:0000256" key="1">
    <source>
        <dbReference type="ARBA" id="ARBA00000086"/>
    </source>
</evidence>
<sequence>MGLSIEQLEAAMAELAAREPGIAARVAAIGVPPPRIQARGYGTLLRTIIGQQVSVASARAVHGRLAAALGSVDDPRALLAASDETLRAAGLSRQKAGYARSLAGLVAEGTLDLAALPEEDEAAIAALTRIKGIGRWSAEIYLLFAEGRPDIWPAGDLAVQIETGRLLGLAERPSEKAVRALAEAWRPHRGAAAIFAWHSYMTSAARAALPI</sequence>
<comment type="catalytic activity">
    <reaction evidence="1">
        <text>Hydrolysis of alkylated DNA, releasing 3-methyladenine, 3-methylguanine, 7-methylguanine and 7-methyladenine.</text>
        <dbReference type="EC" id="3.2.2.21"/>
    </reaction>
</comment>
<protein>
    <recommendedName>
        <fullName evidence="2">DNA-3-methyladenine glycosylase II</fullName>
        <ecNumber evidence="2">3.2.2.21</ecNumber>
    </recommendedName>
</protein>
<reference evidence="6" key="1">
    <citation type="journal article" date="2022" name="Toxins">
        <title>Genomic Analysis of Sphingopyxis sp. USTB-05 for Biodegrading Cyanobacterial Hepatotoxins.</title>
        <authorList>
            <person name="Liu C."/>
            <person name="Xu Q."/>
            <person name="Zhao Z."/>
            <person name="Zhang H."/>
            <person name="Liu X."/>
            <person name="Yin C."/>
            <person name="Liu Y."/>
            <person name="Yan H."/>
        </authorList>
    </citation>
    <scope>NUCLEOTIDE SEQUENCE</scope>
    <source>
        <strain evidence="6">NBD5</strain>
    </source>
</reference>
<organism evidence="6 7">
    <name type="scientific">Sphingomonas morindae</name>
    <dbReference type="NCBI Taxonomy" id="1541170"/>
    <lineage>
        <taxon>Bacteria</taxon>
        <taxon>Pseudomonadati</taxon>
        <taxon>Pseudomonadota</taxon>
        <taxon>Alphaproteobacteria</taxon>
        <taxon>Sphingomonadales</taxon>
        <taxon>Sphingomonadaceae</taxon>
        <taxon>Sphingomonas</taxon>
    </lineage>
</organism>
<proteinExistence type="predicted"/>
<dbReference type="InterPro" id="IPR051912">
    <property type="entry name" value="Alkylbase_DNA_Glycosylase/TA"/>
</dbReference>
<dbReference type="InterPro" id="IPR003265">
    <property type="entry name" value="HhH-GPD_domain"/>
</dbReference>
<dbReference type="EC" id="3.2.2.21" evidence="2"/>
<evidence type="ECO:0000313" key="7">
    <source>
        <dbReference type="Proteomes" id="UP001056937"/>
    </source>
</evidence>
<dbReference type="Pfam" id="PF00730">
    <property type="entry name" value="HhH-GPD"/>
    <property type="match status" value="1"/>
</dbReference>
<dbReference type="PANTHER" id="PTHR43003">
    <property type="entry name" value="DNA-3-METHYLADENINE GLYCOSYLASE"/>
    <property type="match status" value="1"/>
</dbReference>
<dbReference type="Proteomes" id="UP001056937">
    <property type="component" value="Chromosome 1"/>
</dbReference>
<evidence type="ECO:0000256" key="3">
    <source>
        <dbReference type="ARBA" id="ARBA00022763"/>
    </source>
</evidence>